<dbReference type="RefSeq" id="XP_003285327.1">
    <property type="nucleotide sequence ID" value="XM_003285279.1"/>
</dbReference>
<dbReference type="GeneID" id="10502715"/>
<dbReference type="Proteomes" id="UP000001064">
    <property type="component" value="Unassembled WGS sequence"/>
</dbReference>
<reference evidence="3" key="1">
    <citation type="journal article" date="2011" name="Genome Biol.">
        <title>Comparative genomics of the social amoebae Dictyostelium discoideum and Dictyostelium purpureum.</title>
        <authorList>
            <consortium name="US DOE Joint Genome Institute (JGI-PGF)"/>
            <person name="Sucgang R."/>
            <person name="Kuo A."/>
            <person name="Tian X."/>
            <person name="Salerno W."/>
            <person name="Parikh A."/>
            <person name="Feasley C.L."/>
            <person name="Dalin E."/>
            <person name="Tu H."/>
            <person name="Huang E."/>
            <person name="Barry K."/>
            <person name="Lindquist E."/>
            <person name="Shapiro H."/>
            <person name="Bruce D."/>
            <person name="Schmutz J."/>
            <person name="Salamov A."/>
            <person name="Fey P."/>
            <person name="Gaudet P."/>
            <person name="Anjard C."/>
            <person name="Babu M.M."/>
            <person name="Basu S."/>
            <person name="Bushmanova Y."/>
            <person name="van der Wel H."/>
            <person name="Katoh-Kurasawa M."/>
            <person name="Dinh C."/>
            <person name="Coutinho P.M."/>
            <person name="Saito T."/>
            <person name="Elias M."/>
            <person name="Schaap P."/>
            <person name="Kay R.R."/>
            <person name="Henrissat B."/>
            <person name="Eichinger L."/>
            <person name="Rivero F."/>
            <person name="Putnam N.H."/>
            <person name="West C.M."/>
            <person name="Loomis W.F."/>
            <person name="Chisholm R.L."/>
            <person name="Shaulsky G."/>
            <person name="Strassmann J.E."/>
            <person name="Queller D.C."/>
            <person name="Kuspa A."/>
            <person name="Grigoriev I.V."/>
        </authorList>
    </citation>
    <scope>NUCLEOTIDE SEQUENCE [LARGE SCALE GENOMIC DNA]</scope>
    <source>
        <strain evidence="3">QSDP1</strain>
    </source>
</reference>
<name>F0ZD37_DICPU</name>
<keyword evidence="1" id="KW-1133">Transmembrane helix</keyword>
<feature type="transmembrane region" description="Helical" evidence="1">
    <location>
        <begin position="53"/>
        <end position="72"/>
    </location>
</feature>
<evidence type="ECO:0000313" key="3">
    <source>
        <dbReference type="Proteomes" id="UP000001064"/>
    </source>
</evidence>
<evidence type="ECO:0000256" key="1">
    <source>
        <dbReference type="SAM" id="Phobius"/>
    </source>
</evidence>
<keyword evidence="3" id="KW-1185">Reference proteome</keyword>
<keyword evidence="1" id="KW-0812">Transmembrane</keyword>
<dbReference type="KEGG" id="dpp:DICPUDRAFT_76266"/>
<feature type="transmembrane region" description="Helical" evidence="1">
    <location>
        <begin position="78"/>
        <end position="105"/>
    </location>
</feature>
<evidence type="ECO:0000313" key="2">
    <source>
        <dbReference type="EMBL" id="EGC38113.1"/>
    </source>
</evidence>
<accession>F0ZD37</accession>
<gene>
    <name evidence="2" type="ORF">DICPUDRAFT_76266</name>
</gene>
<sequence>MNSAKVQSYIDNGCFFKNCTFELEYPQNLFGIIDTHEFNETVTTLNSKISSKIPGTFFIFLIPIFIGILVMIGGMGSYLLWFGVVITSVSSLSLLINILFFHGVIEEKIIEELRSVNKYFKDREVTWGLESEIIYTPVDPFNLEFNVNKEFLKSLEFDERGFPYHTTKVMYLLITFPAIENPQLVNNINIIDIQENYEFQPQSQFQISQSQSQSQLPYGNSLSFSSLNNSSTTNLSISMSNIIN</sequence>
<dbReference type="InParanoid" id="F0ZD37"/>
<dbReference type="VEuPathDB" id="AmoebaDB:DICPUDRAFT_76266"/>
<keyword evidence="1" id="KW-0472">Membrane</keyword>
<proteinExistence type="predicted"/>
<organism evidence="2 3">
    <name type="scientific">Dictyostelium purpureum</name>
    <name type="common">Slime mold</name>
    <dbReference type="NCBI Taxonomy" id="5786"/>
    <lineage>
        <taxon>Eukaryota</taxon>
        <taxon>Amoebozoa</taxon>
        <taxon>Evosea</taxon>
        <taxon>Eumycetozoa</taxon>
        <taxon>Dictyostelia</taxon>
        <taxon>Dictyosteliales</taxon>
        <taxon>Dictyosteliaceae</taxon>
        <taxon>Dictyostelium</taxon>
    </lineage>
</organism>
<protein>
    <submittedName>
        <fullName evidence="2">Uncharacterized protein</fullName>
    </submittedName>
</protein>
<dbReference type="EMBL" id="GL870983">
    <property type="protein sequence ID" value="EGC38113.1"/>
    <property type="molecule type" value="Genomic_DNA"/>
</dbReference>
<dbReference type="AlphaFoldDB" id="F0ZD37"/>